<sequence length="274" mass="29327">MPLTQTLHQTVRHRQPTVADAWYRNMSCSIVSTAATCTPNRHSVHTCVCDLHFPPENKEERRREEKEETGGKKRGGGEAAVDDSSQSSVGNRASITPLSEGVPSLRPGHSPLSGGIMSHNPLGIAPSSAGRNGVVRKDTQRNRGLGARKSDVAEPFSHSRCSPSPPPHTESTHQHILTFDQRDSSQSFEQNFFGSGYTSFPPKSPPHATPLPPQITSIVGREAPSLATDETSKVDAEGSGVPENQMLNLSPSDVQPNSGVSVPPPDHGLDQTGL</sequence>
<dbReference type="AlphaFoldDB" id="A0A8T2MT95"/>
<keyword evidence="3" id="KW-1185">Reference proteome</keyword>
<reference evidence="2" key="1">
    <citation type="thesis" date="2021" institute="BYU ScholarsArchive" country="Provo, UT, USA">
        <title>Applications of and Algorithms for Genome Assembly and Genomic Analyses with an Emphasis on Marine Teleosts.</title>
        <authorList>
            <person name="Pickett B.D."/>
        </authorList>
    </citation>
    <scope>NUCLEOTIDE SEQUENCE</scope>
    <source>
        <strain evidence="2">HI-2016</strain>
    </source>
</reference>
<accession>A0A8T2MT95</accession>
<feature type="compositionally biased region" description="Basic and acidic residues" evidence="1">
    <location>
        <begin position="57"/>
        <end position="71"/>
    </location>
</feature>
<evidence type="ECO:0000313" key="2">
    <source>
        <dbReference type="EMBL" id="KAG9329171.1"/>
    </source>
</evidence>
<proteinExistence type="predicted"/>
<protein>
    <submittedName>
        <fullName evidence="2">Uncharacterized protein</fullName>
    </submittedName>
</protein>
<dbReference type="EMBL" id="JAFBMS010001420">
    <property type="protein sequence ID" value="KAG9329171.1"/>
    <property type="molecule type" value="Genomic_DNA"/>
</dbReference>
<organism evidence="2 3">
    <name type="scientific">Albula glossodonta</name>
    <name type="common">roundjaw bonefish</name>
    <dbReference type="NCBI Taxonomy" id="121402"/>
    <lineage>
        <taxon>Eukaryota</taxon>
        <taxon>Metazoa</taxon>
        <taxon>Chordata</taxon>
        <taxon>Craniata</taxon>
        <taxon>Vertebrata</taxon>
        <taxon>Euteleostomi</taxon>
        <taxon>Actinopterygii</taxon>
        <taxon>Neopterygii</taxon>
        <taxon>Teleostei</taxon>
        <taxon>Albuliformes</taxon>
        <taxon>Albulidae</taxon>
        <taxon>Albula</taxon>
    </lineage>
</organism>
<comment type="caution">
    <text evidence="2">The sequence shown here is derived from an EMBL/GenBank/DDBJ whole genome shotgun (WGS) entry which is preliminary data.</text>
</comment>
<feature type="region of interest" description="Disordered" evidence="1">
    <location>
        <begin position="57"/>
        <end position="173"/>
    </location>
</feature>
<gene>
    <name evidence="2" type="ORF">JZ751_007359</name>
</gene>
<feature type="compositionally biased region" description="Polar residues" evidence="1">
    <location>
        <begin position="245"/>
        <end position="260"/>
    </location>
</feature>
<feature type="compositionally biased region" description="Pro residues" evidence="1">
    <location>
        <begin position="202"/>
        <end position="213"/>
    </location>
</feature>
<evidence type="ECO:0000256" key="1">
    <source>
        <dbReference type="SAM" id="MobiDB-lite"/>
    </source>
</evidence>
<evidence type="ECO:0000313" key="3">
    <source>
        <dbReference type="Proteomes" id="UP000824540"/>
    </source>
</evidence>
<feature type="region of interest" description="Disordered" evidence="1">
    <location>
        <begin position="189"/>
        <end position="274"/>
    </location>
</feature>
<dbReference type="Proteomes" id="UP000824540">
    <property type="component" value="Unassembled WGS sequence"/>
</dbReference>
<name>A0A8T2MT95_9TELE</name>
<feature type="compositionally biased region" description="Polar residues" evidence="1">
    <location>
        <begin position="83"/>
        <end position="97"/>
    </location>
</feature>
<feature type="compositionally biased region" description="Polar residues" evidence="1">
    <location>
        <begin position="189"/>
        <end position="198"/>
    </location>
</feature>